<dbReference type="AlphaFoldDB" id="W7X7E3"/>
<accession>W7X7E3</accession>
<dbReference type="Proteomes" id="UP000009168">
    <property type="component" value="Unassembled WGS sequence"/>
</dbReference>
<dbReference type="KEGG" id="tet:TTHERM_000355952"/>
<proteinExistence type="predicted"/>
<dbReference type="Pfam" id="PF04801">
    <property type="entry name" value="RPC5"/>
    <property type="match status" value="1"/>
</dbReference>
<dbReference type="EMBL" id="GG662749">
    <property type="protein sequence ID" value="EWS75290.1"/>
    <property type="molecule type" value="Genomic_DNA"/>
</dbReference>
<gene>
    <name evidence="2" type="ORF">TTHERM_000355952</name>
</gene>
<evidence type="ECO:0000313" key="3">
    <source>
        <dbReference type="Proteomes" id="UP000009168"/>
    </source>
</evidence>
<protein>
    <submittedName>
        <fullName evidence="2">Uncharacterized protein</fullName>
    </submittedName>
</protein>
<dbReference type="GO" id="GO:0006351">
    <property type="term" value="P:DNA-templated transcription"/>
    <property type="evidence" value="ECO:0007669"/>
    <property type="project" value="InterPro"/>
</dbReference>
<dbReference type="InterPro" id="IPR006886">
    <property type="entry name" value="RNA_pol_III_Rpc5"/>
</dbReference>
<organism evidence="2 3">
    <name type="scientific">Tetrahymena thermophila (strain SB210)</name>
    <dbReference type="NCBI Taxonomy" id="312017"/>
    <lineage>
        <taxon>Eukaryota</taxon>
        <taxon>Sar</taxon>
        <taxon>Alveolata</taxon>
        <taxon>Ciliophora</taxon>
        <taxon>Intramacronucleata</taxon>
        <taxon>Oligohymenophorea</taxon>
        <taxon>Hymenostomatida</taxon>
        <taxon>Tetrahymenina</taxon>
        <taxon>Tetrahymenidae</taxon>
        <taxon>Tetrahymena</taxon>
    </lineage>
</organism>
<evidence type="ECO:0000256" key="1">
    <source>
        <dbReference type="SAM" id="MobiDB-lite"/>
    </source>
</evidence>
<dbReference type="RefSeq" id="XP_012652281.1">
    <property type="nucleotide sequence ID" value="XM_012796827.1"/>
</dbReference>
<dbReference type="InParanoid" id="W7X7E3"/>
<keyword evidence="3" id="KW-1185">Reference proteome</keyword>
<evidence type="ECO:0000313" key="2">
    <source>
        <dbReference type="EMBL" id="EWS75290.1"/>
    </source>
</evidence>
<name>W7X7E3_TETTS</name>
<sequence length="264" mass="31504">MMQPTQMDIENDHSAKQNGGEKQIVDEIDLIYVPFRSPIHVLQFPIQEKDNQEFDKYLQVSHCDYRTLQKRLDIHYKLRAPIENFSIEEEMSRRNMDGMLSDEEDEDPKKKQDKNVAVTYTSKLVCNQTNYFATKYDPITKQLMCYSIDSFLQMRPKLVDKEEKREKDNIKNIAKLSKEKERDEQLRKKHPQKYTEMKLKNFNSFKEIYDSEEPIRLNYHEKIDQISDKRFRCFSEPPKEIIPLVPVTKSEYQENLETGGLNMS</sequence>
<feature type="region of interest" description="Disordered" evidence="1">
    <location>
        <begin position="1"/>
        <end position="21"/>
    </location>
</feature>
<dbReference type="GO" id="GO:0005634">
    <property type="term" value="C:nucleus"/>
    <property type="evidence" value="ECO:0007669"/>
    <property type="project" value="InterPro"/>
</dbReference>
<reference evidence="3" key="1">
    <citation type="journal article" date="2006" name="PLoS Biol.">
        <title>Macronuclear genome sequence of the ciliate Tetrahymena thermophila, a model eukaryote.</title>
        <authorList>
            <person name="Eisen J.A."/>
            <person name="Coyne R.S."/>
            <person name="Wu M."/>
            <person name="Wu D."/>
            <person name="Thiagarajan M."/>
            <person name="Wortman J.R."/>
            <person name="Badger J.H."/>
            <person name="Ren Q."/>
            <person name="Amedeo P."/>
            <person name="Jones K.M."/>
            <person name="Tallon L.J."/>
            <person name="Delcher A.L."/>
            <person name="Salzberg S.L."/>
            <person name="Silva J.C."/>
            <person name="Haas B.J."/>
            <person name="Majoros W.H."/>
            <person name="Farzad M."/>
            <person name="Carlton J.M."/>
            <person name="Smith R.K. Jr."/>
            <person name="Garg J."/>
            <person name="Pearlman R.E."/>
            <person name="Karrer K.M."/>
            <person name="Sun L."/>
            <person name="Manning G."/>
            <person name="Elde N.C."/>
            <person name="Turkewitz A.P."/>
            <person name="Asai D.J."/>
            <person name="Wilkes D.E."/>
            <person name="Wang Y."/>
            <person name="Cai H."/>
            <person name="Collins K."/>
            <person name="Stewart B.A."/>
            <person name="Lee S.R."/>
            <person name="Wilamowska K."/>
            <person name="Weinberg Z."/>
            <person name="Ruzzo W.L."/>
            <person name="Wloga D."/>
            <person name="Gaertig J."/>
            <person name="Frankel J."/>
            <person name="Tsao C.-C."/>
            <person name="Gorovsky M.A."/>
            <person name="Keeling P.J."/>
            <person name="Waller R.F."/>
            <person name="Patron N.J."/>
            <person name="Cherry J.M."/>
            <person name="Stover N.A."/>
            <person name="Krieger C.J."/>
            <person name="del Toro C."/>
            <person name="Ryder H.F."/>
            <person name="Williamson S.C."/>
            <person name="Barbeau R.A."/>
            <person name="Hamilton E.P."/>
            <person name="Orias E."/>
        </authorList>
    </citation>
    <scope>NUCLEOTIDE SEQUENCE [LARGE SCALE GENOMIC DNA]</scope>
    <source>
        <strain evidence="3">SB210</strain>
    </source>
</reference>
<dbReference type="GeneID" id="24438592"/>